<keyword evidence="3" id="KW-1185">Reference proteome</keyword>
<dbReference type="Proteomes" id="UP001191082">
    <property type="component" value="Unassembled WGS sequence"/>
</dbReference>
<proteinExistence type="predicted"/>
<organism evidence="2 3">
    <name type="scientific">Arenibacterium halophilum</name>
    <dbReference type="NCBI Taxonomy" id="2583821"/>
    <lineage>
        <taxon>Bacteria</taxon>
        <taxon>Pseudomonadati</taxon>
        <taxon>Pseudomonadota</taxon>
        <taxon>Alphaproteobacteria</taxon>
        <taxon>Rhodobacterales</taxon>
        <taxon>Paracoccaceae</taxon>
        <taxon>Arenibacterium</taxon>
    </lineage>
</organism>
<name>A0ABY2XDH1_9RHOB</name>
<feature type="compositionally biased region" description="Low complexity" evidence="1">
    <location>
        <begin position="38"/>
        <end position="59"/>
    </location>
</feature>
<sequence length="82" mass="8610">MQISYGVPIVAPSVTGHPAALPPEPEVTTPDSRVAPVAGGASAQGAQTQTQSQSDDQTAPPSAMQRKIMEILERQAKEIEEE</sequence>
<dbReference type="RefSeq" id="WP_138862401.1">
    <property type="nucleotide sequence ID" value="NZ_VCPC01000001.1"/>
</dbReference>
<feature type="region of interest" description="Disordered" evidence="1">
    <location>
        <begin position="1"/>
        <end position="66"/>
    </location>
</feature>
<reference evidence="2 3" key="1">
    <citation type="submission" date="2019-05" db="EMBL/GenBank/DDBJ databases">
        <title>Marivita sp. nov. isolated from sea sediment.</title>
        <authorList>
            <person name="Kim W."/>
        </authorList>
    </citation>
    <scope>NUCLEOTIDE SEQUENCE [LARGE SCALE GENOMIC DNA]</scope>
    <source>
        <strain evidence="2 3">CAU 1492</strain>
    </source>
</reference>
<dbReference type="EMBL" id="VCPC01000001">
    <property type="protein sequence ID" value="TMV15053.1"/>
    <property type="molecule type" value="Genomic_DNA"/>
</dbReference>
<evidence type="ECO:0000256" key="1">
    <source>
        <dbReference type="SAM" id="MobiDB-lite"/>
    </source>
</evidence>
<evidence type="ECO:0000313" key="3">
    <source>
        <dbReference type="Proteomes" id="UP001191082"/>
    </source>
</evidence>
<evidence type="ECO:0000313" key="2">
    <source>
        <dbReference type="EMBL" id="TMV15053.1"/>
    </source>
</evidence>
<gene>
    <name evidence="2" type="ORF">FGK64_03540</name>
</gene>
<comment type="caution">
    <text evidence="2">The sequence shown here is derived from an EMBL/GenBank/DDBJ whole genome shotgun (WGS) entry which is preliminary data.</text>
</comment>
<protein>
    <submittedName>
        <fullName evidence="2">Uncharacterized protein</fullName>
    </submittedName>
</protein>
<accession>A0ABY2XDH1</accession>